<dbReference type="RefSeq" id="WP_041048621.1">
    <property type="nucleotide sequence ID" value="NZ_JXAK01000028.1"/>
</dbReference>
<dbReference type="Proteomes" id="UP000031967">
    <property type="component" value="Unassembled WGS sequence"/>
</dbReference>
<sequence length="68" mass="8052">MLRELQRYVGRTVVMIYLDRSGVFTKRKVRIYGIRDGIVNVYCYERRAVRTLKAENILAVMPVMRRAS</sequence>
<evidence type="ECO:0000313" key="1">
    <source>
        <dbReference type="EMBL" id="KIL39973.1"/>
    </source>
</evidence>
<protein>
    <recommendedName>
        <fullName evidence="3">WYL domain-containing protein</fullName>
    </recommendedName>
</protein>
<accession>A0ABR5AFY1</accession>
<comment type="caution">
    <text evidence="1">The sequence shown here is derived from an EMBL/GenBank/DDBJ whole genome shotgun (WGS) entry which is preliminary data.</text>
</comment>
<proteinExistence type="predicted"/>
<name>A0ABR5AFY1_9BACL</name>
<evidence type="ECO:0000313" key="2">
    <source>
        <dbReference type="Proteomes" id="UP000031967"/>
    </source>
</evidence>
<gene>
    <name evidence="1" type="ORF">SD70_16425</name>
</gene>
<organism evidence="1 2">
    <name type="scientific">Gordoniibacillus kamchatkensis</name>
    <dbReference type="NCBI Taxonomy" id="1590651"/>
    <lineage>
        <taxon>Bacteria</taxon>
        <taxon>Bacillati</taxon>
        <taxon>Bacillota</taxon>
        <taxon>Bacilli</taxon>
        <taxon>Bacillales</taxon>
        <taxon>Paenibacillaceae</taxon>
        <taxon>Gordoniibacillus</taxon>
    </lineage>
</organism>
<evidence type="ECO:0008006" key="3">
    <source>
        <dbReference type="Google" id="ProtNLM"/>
    </source>
</evidence>
<dbReference type="EMBL" id="JXAK01000028">
    <property type="protein sequence ID" value="KIL39973.1"/>
    <property type="molecule type" value="Genomic_DNA"/>
</dbReference>
<keyword evidence="2" id="KW-1185">Reference proteome</keyword>
<reference evidence="1 2" key="1">
    <citation type="submission" date="2014-12" db="EMBL/GenBank/DDBJ databases">
        <title>Draft genome sequence of Paenibacillus kamchatkensis strain B-2647.</title>
        <authorList>
            <person name="Karlyshev A.V."/>
            <person name="Kudryashova E.B."/>
        </authorList>
    </citation>
    <scope>NUCLEOTIDE SEQUENCE [LARGE SCALE GENOMIC DNA]</scope>
    <source>
        <strain evidence="1 2">VKM B-2647</strain>
    </source>
</reference>